<accession>A0ACC2KC01</accession>
<dbReference type="EMBL" id="CM056812">
    <property type="protein sequence ID" value="KAJ8618684.1"/>
    <property type="molecule type" value="Genomic_DNA"/>
</dbReference>
<comment type="caution">
    <text evidence="1">The sequence shown here is derived from an EMBL/GenBank/DDBJ whole genome shotgun (WGS) entry which is preliminary data.</text>
</comment>
<sequence length="533" mass="58565">MRRRVVWKELRRLERLKIAMGKVRKRFGETEDKLDKDEDNGELDEADLVKPPPHWLPKACICLVVAGGCISEEEVFSLLSTHGNVSSITFEEEKRDSAIIRIVGRSKGYGFVEYSLKSQATAAKKILITVPMDGRLLLVEWSNCENVRDMFSSVLFVDRIKKLMVEASLRTLFEQYGKVKDLCLAAGANGVSGGFAFIDFFKSADADRSREAFDGCDFSGNNLRVSFANPSKSARGVIAAKDESFELRVYKKRLASQAVPSVLGNIGREWVPAMQMPLLRGGMHWSFGGNLSPEAGRLVGLPGMGLTVQFNHGAYSDLRNHEQGATAKGSDMFVSGAPRIGIMGQSPFLESNIHHRQGTLVSRGYAPLLQSSKQGAQSINSGAMAQDNQSCAQTSVSYYVQPPQISSVSNNTQQYQQIPPQTINEAPYIQPSHIAQQLQQLNAECKSQKFPAVPVSNSVIPYPAPARDMGHQQAPGSYYQEEQISQPASGGSQFTALVPGILSHGMDAQWAAYYASQSTYQQQAMLPWASFFS</sequence>
<protein>
    <submittedName>
        <fullName evidence="1">Uncharacterized protein</fullName>
    </submittedName>
</protein>
<organism evidence="1 2">
    <name type="scientific">Persea americana</name>
    <name type="common">Avocado</name>
    <dbReference type="NCBI Taxonomy" id="3435"/>
    <lineage>
        <taxon>Eukaryota</taxon>
        <taxon>Viridiplantae</taxon>
        <taxon>Streptophyta</taxon>
        <taxon>Embryophyta</taxon>
        <taxon>Tracheophyta</taxon>
        <taxon>Spermatophyta</taxon>
        <taxon>Magnoliopsida</taxon>
        <taxon>Magnoliidae</taxon>
        <taxon>Laurales</taxon>
        <taxon>Lauraceae</taxon>
        <taxon>Persea</taxon>
    </lineage>
</organism>
<reference evidence="1 2" key="1">
    <citation type="journal article" date="2022" name="Hortic Res">
        <title>A haplotype resolved chromosomal level avocado genome allows analysis of novel avocado genes.</title>
        <authorList>
            <person name="Nath O."/>
            <person name="Fletcher S.J."/>
            <person name="Hayward A."/>
            <person name="Shaw L.M."/>
            <person name="Masouleh A.K."/>
            <person name="Furtado A."/>
            <person name="Henry R.J."/>
            <person name="Mitter N."/>
        </authorList>
    </citation>
    <scope>NUCLEOTIDE SEQUENCE [LARGE SCALE GENOMIC DNA]</scope>
    <source>
        <strain evidence="2">cv. Hass</strain>
    </source>
</reference>
<evidence type="ECO:0000313" key="1">
    <source>
        <dbReference type="EMBL" id="KAJ8618684.1"/>
    </source>
</evidence>
<evidence type="ECO:0000313" key="2">
    <source>
        <dbReference type="Proteomes" id="UP001234297"/>
    </source>
</evidence>
<name>A0ACC2KC01_PERAE</name>
<gene>
    <name evidence="1" type="ORF">MRB53_014870</name>
</gene>
<keyword evidence="2" id="KW-1185">Reference proteome</keyword>
<dbReference type="Proteomes" id="UP001234297">
    <property type="component" value="Chromosome 4"/>
</dbReference>
<proteinExistence type="predicted"/>